<protein>
    <recommendedName>
        <fullName evidence="1">Peptidase S1 domain-containing protein</fullName>
    </recommendedName>
</protein>
<dbReference type="InterPro" id="IPR033116">
    <property type="entry name" value="TRYPSIN_SER"/>
</dbReference>
<dbReference type="Gene3D" id="2.40.10.10">
    <property type="entry name" value="Trypsin-like serine proteases"/>
    <property type="match status" value="1"/>
</dbReference>
<evidence type="ECO:0000313" key="3">
    <source>
        <dbReference type="Proteomes" id="UP001501523"/>
    </source>
</evidence>
<dbReference type="EMBL" id="BAAAEU010000002">
    <property type="protein sequence ID" value="GAA0707182.1"/>
    <property type="molecule type" value="Genomic_DNA"/>
</dbReference>
<dbReference type="InterPro" id="IPR009003">
    <property type="entry name" value="Peptidase_S1_PA"/>
</dbReference>
<feature type="domain" description="Peptidase S1" evidence="1">
    <location>
        <begin position="1"/>
        <end position="161"/>
    </location>
</feature>
<accession>A0ABN1IDK1</accession>
<dbReference type="InterPro" id="IPR043504">
    <property type="entry name" value="Peptidase_S1_PA_chymotrypsin"/>
</dbReference>
<keyword evidence="3" id="KW-1185">Reference proteome</keyword>
<evidence type="ECO:0000313" key="2">
    <source>
        <dbReference type="EMBL" id="GAA0707182.1"/>
    </source>
</evidence>
<name>A0ABN1IDK1_9GAMM</name>
<dbReference type="Proteomes" id="UP001501523">
    <property type="component" value="Unassembled WGS sequence"/>
</dbReference>
<evidence type="ECO:0000259" key="1">
    <source>
        <dbReference type="PROSITE" id="PS50240"/>
    </source>
</evidence>
<organism evidence="2 3">
    <name type="scientific">Dokdonella soli</name>
    <dbReference type="NCBI Taxonomy" id="529810"/>
    <lineage>
        <taxon>Bacteria</taxon>
        <taxon>Pseudomonadati</taxon>
        <taxon>Pseudomonadota</taxon>
        <taxon>Gammaproteobacteria</taxon>
        <taxon>Lysobacterales</taxon>
        <taxon>Rhodanobacteraceae</taxon>
        <taxon>Dokdonella</taxon>
    </lineage>
</organism>
<comment type="caution">
    <text evidence="2">The sequence shown here is derived from an EMBL/GenBank/DDBJ whole genome shotgun (WGS) entry which is preliminary data.</text>
</comment>
<gene>
    <name evidence="2" type="ORF">GCM10009105_05750</name>
</gene>
<dbReference type="PROSITE" id="PS00135">
    <property type="entry name" value="TRYPSIN_SER"/>
    <property type="match status" value="1"/>
</dbReference>
<reference evidence="2 3" key="1">
    <citation type="journal article" date="2019" name="Int. J. Syst. Evol. Microbiol.">
        <title>The Global Catalogue of Microorganisms (GCM) 10K type strain sequencing project: providing services to taxonomists for standard genome sequencing and annotation.</title>
        <authorList>
            <consortium name="The Broad Institute Genomics Platform"/>
            <consortium name="The Broad Institute Genome Sequencing Center for Infectious Disease"/>
            <person name="Wu L."/>
            <person name="Ma J."/>
        </authorList>
    </citation>
    <scope>NUCLEOTIDE SEQUENCE [LARGE SCALE GENOMIC DNA]</scope>
    <source>
        <strain evidence="2 3">JCM 15421</strain>
    </source>
</reference>
<proteinExistence type="predicted"/>
<dbReference type="SUPFAM" id="SSF50494">
    <property type="entry name" value="Trypsin-like serine proteases"/>
    <property type="match status" value="1"/>
</dbReference>
<sequence>MIGPDYASPTATYSVDQITFDSSFNPNNLSNGHDLGLIHVTADMPVLSFKLNSMPLTSSVNGRFALIMGYGITSASSFSNTTKQLATVQINSFDANLVYSNFSSTSSGTCEGDSGGPLYVYDADGFPLILGTSSFGDSTCAHTSALQRVDADLSFVTSTVGSGICLNGESCDGIFRNGFEPPL</sequence>
<dbReference type="InterPro" id="IPR001254">
    <property type="entry name" value="Trypsin_dom"/>
</dbReference>
<dbReference type="PROSITE" id="PS50240">
    <property type="entry name" value="TRYPSIN_DOM"/>
    <property type="match status" value="1"/>
</dbReference>
<dbReference type="Pfam" id="PF00089">
    <property type="entry name" value="Trypsin"/>
    <property type="match status" value="1"/>
</dbReference>